<gene>
    <name evidence="2" type="ORF">SAMN06295981_0856</name>
</gene>
<sequence length="195" mass="20827">MSAKSQILARLRESLADAPVAPEVPRTYRRQSAAGADEIREMLVDRLVDYRASVHSASVSELPALLDSLISGPVVLPDGLDPQWLPLAEEVAEPLDAACVVTSSTVSCAETGTIILTGQPAEGRREISLIPDHHICIVPAETIVELFPEAWERVAAAGLDGPITMISGPSATSDIELERVEGVHGPRQLDVVILR</sequence>
<accession>A0A1X7IPF6</accession>
<dbReference type="OrthoDB" id="9794187at2"/>
<dbReference type="PANTHER" id="PTHR43682">
    <property type="entry name" value="LACTATE UTILIZATION PROTEIN C"/>
    <property type="match status" value="1"/>
</dbReference>
<dbReference type="InterPro" id="IPR003741">
    <property type="entry name" value="LUD_dom"/>
</dbReference>
<dbReference type="SUPFAM" id="SSF100950">
    <property type="entry name" value="NagB/RpiA/CoA transferase-like"/>
    <property type="match status" value="1"/>
</dbReference>
<name>A0A1X7IPF6_9CORY</name>
<dbReference type="InterPro" id="IPR024185">
    <property type="entry name" value="FTHF_cligase-like_sf"/>
</dbReference>
<proteinExistence type="predicted"/>
<dbReference type="Proteomes" id="UP000193309">
    <property type="component" value="Unassembled WGS sequence"/>
</dbReference>
<evidence type="ECO:0000313" key="2">
    <source>
        <dbReference type="EMBL" id="SMG16983.1"/>
    </source>
</evidence>
<organism evidence="2 3">
    <name type="scientific">Corynebacterium pollutisoli</name>
    <dbReference type="NCBI Taxonomy" id="1610489"/>
    <lineage>
        <taxon>Bacteria</taxon>
        <taxon>Bacillati</taxon>
        <taxon>Actinomycetota</taxon>
        <taxon>Actinomycetes</taxon>
        <taxon>Mycobacteriales</taxon>
        <taxon>Corynebacteriaceae</taxon>
        <taxon>Corynebacterium</taxon>
    </lineage>
</organism>
<keyword evidence="3" id="KW-1185">Reference proteome</keyword>
<dbReference type="EMBL" id="FXAR01000002">
    <property type="protein sequence ID" value="SMG16983.1"/>
    <property type="molecule type" value="Genomic_DNA"/>
</dbReference>
<dbReference type="PANTHER" id="PTHR43682:SF1">
    <property type="entry name" value="LACTATE UTILIZATION PROTEIN C"/>
    <property type="match status" value="1"/>
</dbReference>
<evidence type="ECO:0000259" key="1">
    <source>
        <dbReference type="Pfam" id="PF02589"/>
    </source>
</evidence>
<dbReference type="InterPro" id="IPR037171">
    <property type="entry name" value="NagB/RpiA_transferase-like"/>
</dbReference>
<dbReference type="AlphaFoldDB" id="A0A1X7IPF6"/>
<feature type="domain" description="LUD" evidence="1">
    <location>
        <begin position="95"/>
        <end position="194"/>
    </location>
</feature>
<reference evidence="3" key="1">
    <citation type="submission" date="2017-04" db="EMBL/GenBank/DDBJ databases">
        <authorList>
            <person name="Varghese N."/>
            <person name="Submissions S."/>
        </authorList>
    </citation>
    <scope>NUCLEOTIDE SEQUENCE [LARGE SCALE GENOMIC DNA]</scope>
    <source>
        <strain evidence="3">VDS</strain>
    </source>
</reference>
<dbReference type="STRING" id="1610489.SAMN06295981_0856"/>
<dbReference type="RefSeq" id="WP_085549006.1">
    <property type="nucleotide sequence ID" value="NZ_FXAR01000002.1"/>
</dbReference>
<dbReference type="Gene3D" id="3.40.50.10420">
    <property type="entry name" value="NagB/RpiA/CoA transferase-like"/>
    <property type="match status" value="1"/>
</dbReference>
<evidence type="ECO:0000313" key="3">
    <source>
        <dbReference type="Proteomes" id="UP000193309"/>
    </source>
</evidence>
<protein>
    <submittedName>
        <fullName evidence="2">L-lactate dehydrogenase complex protein LldG</fullName>
    </submittedName>
</protein>
<dbReference type="Pfam" id="PF02589">
    <property type="entry name" value="LUD_dom"/>
    <property type="match status" value="1"/>
</dbReference>